<dbReference type="PANTHER" id="PTHR43014">
    <property type="entry name" value="MERCURIC REDUCTASE"/>
    <property type="match status" value="1"/>
</dbReference>
<dbReference type="PANTHER" id="PTHR43014:SF2">
    <property type="entry name" value="MERCURIC REDUCTASE"/>
    <property type="match status" value="1"/>
</dbReference>
<dbReference type="PIRSF" id="PIRSF000350">
    <property type="entry name" value="Mercury_reductase_MerA"/>
    <property type="match status" value="1"/>
</dbReference>
<keyword evidence="2" id="KW-0285">Flavoprotein</keyword>
<feature type="binding site" evidence="6">
    <location>
        <position position="51"/>
    </location>
    <ligand>
        <name>FAD</name>
        <dbReference type="ChEBI" id="CHEBI:57692"/>
    </ligand>
</feature>
<feature type="binding site" evidence="6">
    <location>
        <position position="271"/>
    </location>
    <ligand>
        <name>NAD(+)</name>
        <dbReference type="ChEBI" id="CHEBI:57540"/>
    </ligand>
</feature>
<evidence type="ECO:0000313" key="10">
    <source>
        <dbReference type="EMBL" id="SDF98400.1"/>
    </source>
</evidence>
<dbReference type="EMBL" id="LT629690">
    <property type="protein sequence ID" value="SDF98400.1"/>
    <property type="molecule type" value="Genomic_DNA"/>
</dbReference>
<feature type="domain" description="Pyridine nucleotide-disulphide oxidoreductase dimerisation" evidence="8">
    <location>
        <begin position="347"/>
        <end position="451"/>
    </location>
</feature>
<dbReference type="InterPro" id="IPR004099">
    <property type="entry name" value="Pyr_nucl-diS_OxRdtase_dimer"/>
</dbReference>
<dbReference type="PRINTS" id="PR00368">
    <property type="entry name" value="FADPNR"/>
</dbReference>
<evidence type="ECO:0000256" key="3">
    <source>
        <dbReference type="ARBA" id="ARBA00022827"/>
    </source>
</evidence>
<keyword evidence="10" id="KW-0670">Pyruvate</keyword>
<accession>A0A1G7QL92</accession>
<keyword evidence="11" id="KW-1185">Reference proteome</keyword>
<dbReference type="Pfam" id="PF07992">
    <property type="entry name" value="Pyr_redox_2"/>
    <property type="match status" value="1"/>
</dbReference>
<feature type="active site" description="Proton acceptor" evidence="5">
    <location>
        <position position="444"/>
    </location>
</feature>
<keyword evidence="3 6" id="KW-0274">FAD</keyword>
<feature type="binding site" evidence="6">
    <location>
        <position position="312"/>
    </location>
    <ligand>
        <name>FAD</name>
        <dbReference type="ChEBI" id="CHEBI:57692"/>
    </ligand>
</feature>
<dbReference type="Gene3D" id="3.30.390.30">
    <property type="match status" value="1"/>
</dbReference>
<dbReference type="InterPro" id="IPR023753">
    <property type="entry name" value="FAD/NAD-binding_dom"/>
</dbReference>
<comment type="similarity">
    <text evidence="1">Belongs to the class-I pyridine nucleotide-disulfide oxidoreductase family.</text>
</comment>
<proteinExistence type="inferred from homology"/>
<evidence type="ECO:0000256" key="2">
    <source>
        <dbReference type="ARBA" id="ARBA00022630"/>
    </source>
</evidence>
<sequence length="463" mass="49775">MIEEFDVVVLGSGEAGKYLAWTLAESGLRTAMVERRWIGGSCPNIACLPTKNVIHSAKVATLARRSAEFGLSAGEVRVDMEGVRARKRRMVDALVQVHEKRYASSGTELVLGQGTFVAPRTLQVALNDGGSRTLRGAKVIISTGSRATIPGLPGMKEAAPMTHIEALELDVVPDHLLVLGGGYIGLEMAQAMRRFGARVTIVERNHRVLPREDDDAVAELMAMCQREGIDVVTGVELQRAEGRSGAEVSLYGLRDGVAFSISGSHLLASAGRTPNNAGIGLEAAGVELTERGFIRVNDRLETTAENTWAVGDCAGSPQFTHAAFDDFRIVRDNLRGGSRSTRDRLMPFALFTDPEFARVGLSESEARQQGIPYRLVKIPMAAVLRTRTLSEETGFLKALLHAENDSILGFTAVGVEAGEILGVVELAMRTGAPYTAIRDAVLPHPTMVEGLTVLFGQKPVLHA</sequence>
<evidence type="ECO:0000256" key="4">
    <source>
        <dbReference type="ARBA" id="ARBA00023002"/>
    </source>
</evidence>
<comment type="cofactor">
    <cofactor evidence="6">
        <name>FAD</name>
        <dbReference type="ChEBI" id="CHEBI:57692"/>
    </cofactor>
    <text evidence="6">Binds 1 FAD per subunit.</text>
</comment>
<feature type="binding site" evidence="6">
    <location>
        <begin position="180"/>
        <end position="187"/>
    </location>
    <ligand>
        <name>NAD(+)</name>
        <dbReference type="ChEBI" id="CHEBI:57540"/>
    </ligand>
</feature>
<gene>
    <name evidence="10" type="ORF">SAMN05444167_3886</name>
</gene>
<dbReference type="Gene3D" id="3.50.50.60">
    <property type="entry name" value="FAD/NAD(P)-binding domain"/>
    <property type="match status" value="2"/>
</dbReference>
<evidence type="ECO:0000256" key="1">
    <source>
        <dbReference type="ARBA" id="ARBA00007532"/>
    </source>
</evidence>
<evidence type="ECO:0000256" key="5">
    <source>
        <dbReference type="PIRSR" id="PIRSR000350-2"/>
    </source>
</evidence>
<dbReference type="GO" id="GO:0050660">
    <property type="term" value="F:flavin adenine dinucleotide binding"/>
    <property type="evidence" value="ECO:0007669"/>
    <property type="project" value="TreeGrafter"/>
</dbReference>
<evidence type="ECO:0000313" key="11">
    <source>
        <dbReference type="Proteomes" id="UP000182427"/>
    </source>
</evidence>
<feature type="binding site" evidence="6">
    <location>
        <position position="203"/>
    </location>
    <ligand>
        <name>NAD(+)</name>
        <dbReference type="ChEBI" id="CHEBI:57540"/>
    </ligand>
</feature>
<reference evidence="10 11" key="1">
    <citation type="submission" date="2016-10" db="EMBL/GenBank/DDBJ databases">
        <authorList>
            <person name="de Groot N.N."/>
        </authorList>
    </citation>
    <scope>NUCLEOTIDE SEQUENCE [LARGE SCALE GENOMIC DNA]</scope>
    <source>
        <strain evidence="10 11">GAS232</strain>
    </source>
</reference>
<evidence type="ECO:0000256" key="7">
    <source>
        <dbReference type="PIRSR" id="PIRSR000350-4"/>
    </source>
</evidence>
<dbReference type="FunFam" id="3.30.390.30:FF:000001">
    <property type="entry name" value="Dihydrolipoyl dehydrogenase"/>
    <property type="match status" value="1"/>
</dbReference>
<dbReference type="PRINTS" id="PR00411">
    <property type="entry name" value="PNDRDTASEI"/>
</dbReference>
<evidence type="ECO:0000259" key="9">
    <source>
        <dbReference type="Pfam" id="PF07992"/>
    </source>
</evidence>
<dbReference type="InterPro" id="IPR036188">
    <property type="entry name" value="FAD/NAD-bd_sf"/>
</dbReference>
<feature type="binding site" evidence="6">
    <location>
        <begin position="143"/>
        <end position="145"/>
    </location>
    <ligand>
        <name>FAD</name>
        <dbReference type="ChEBI" id="CHEBI:57692"/>
    </ligand>
</feature>
<dbReference type="GO" id="GO:0003955">
    <property type="term" value="F:NAD(P)H dehydrogenase (quinone) activity"/>
    <property type="evidence" value="ECO:0007669"/>
    <property type="project" value="TreeGrafter"/>
</dbReference>
<feature type="binding site" evidence="6">
    <location>
        <position position="114"/>
    </location>
    <ligand>
        <name>FAD</name>
        <dbReference type="ChEBI" id="CHEBI:57692"/>
    </ligand>
</feature>
<evidence type="ECO:0000259" key="8">
    <source>
        <dbReference type="Pfam" id="PF02852"/>
    </source>
</evidence>
<dbReference type="AlphaFoldDB" id="A0A1G7QL92"/>
<dbReference type="Pfam" id="PF02852">
    <property type="entry name" value="Pyr_redox_dim"/>
    <property type="match status" value="1"/>
</dbReference>
<dbReference type="InterPro" id="IPR016156">
    <property type="entry name" value="FAD/NAD-linked_Rdtase_dimer_sf"/>
</dbReference>
<name>A0A1G7QL92_9BACT</name>
<dbReference type="SUPFAM" id="SSF51905">
    <property type="entry name" value="FAD/NAD(P)-binding domain"/>
    <property type="match status" value="1"/>
</dbReference>
<dbReference type="InterPro" id="IPR001100">
    <property type="entry name" value="Pyr_nuc-diS_OxRdtase"/>
</dbReference>
<protein>
    <submittedName>
        <fullName evidence="10">Pyruvate/2-oxoglutarate dehydrogenase complex, dihydrolipoamide dehydrogenase (E3) component</fullName>
    </submittedName>
</protein>
<keyword evidence="6" id="KW-0547">Nucleotide-binding</keyword>
<organism evidence="10 11">
    <name type="scientific">Terriglobus roseus</name>
    <dbReference type="NCBI Taxonomy" id="392734"/>
    <lineage>
        <taxon>Bacteria</taxon>
        <taxon>Pseudomonadati</taxon>
        <taxon>Acidobacteriota</taxon>
        <taxon>Terriglobia</taxon>
        <taxon>Terriglobales</taxon>
        <taxon>Acidobacteriaceae</taxon>
        <taxon>Terriglobus</taxon>
    </lineage>
</organism>
<feature type="disulfide bond" description="Redox-active" evidence="7">
    <location>
        <begin position="42"/>
        <end position="47"/>
    </location>
</feature>
<dbReference type="Proteomes" id="UP000182427">
    <property type="component" value="Chromosome I"/>
</dbReference>
<keyword evidence="6" id="KW-0520">NAD</keyword>
<dbReference type="SUPFAM" id="SSF55424">
    <property type="entry name" value="FAD/NAD-linked reductases, dimerisation (C-terminal) domain"/>
    <property type="match status" value="1"/>
</dbReference>
<keyword evidence="4" id="KW-0560">Oxidoreductase</keyword>
<feature type="domain" description="FAD/NAD(P)-binding" evidence="9">
    <location>
        <begin position="5"/>
        <end position="325"/>
    </location>
</feature>
<evidence type="ECO:0000256" key="6">
    <source>
        <dbReference type="PIRSR" id="PIRSR000350-3"/>
    </source>
</evidence>